<accession>J0ZSD9</accession>
<dbReference type="OrthoDB" id="74312at2"/>
<dbReference type="eggNOG" id="ENOG5033BRN">
    <property type="taxonomic scope" value="Bacteria"/>
</dbReference>
<reference evidence="2 3" key="1">
    <citation type="submission" date="2012-03" db="EMBL/GenBank/DDBJ databases">
        <title>The Genome Sequence of Bartonella tamiae Th239.</title>
        <authorList>
            <consortium name="The Broad Institute Genome Sequencing Platform"/>
            <consortium name="The Broad Institute Genome Sequencing Center for Infectious Disease"/>
            <person name="Feldgarden M."/>
            <person name="Kirby J."/>
            <person name="Kosoy M."/>
            <person name="Birtles R."/>
            <person name="Probert W.S."/>
            <person name="Chiaraviglio L."/>
            <person name="Young S.K."/>
            <person name="Zeng Q."/>
            <person name="Gargeya S."/>
            <person name="Fitzgerald M."/>
            <person name="Haas B."/>
            <person name="Abouelleil A."/>
            <person name="Alvarado L."/>
            <person name="Arachchi H.M."/>
            <person name="Berlin A."/>
            <person name="Chapman S.B."/>
            <person name="Gearin G."/>
            <person name="Goldberg J."/>
            <person name="Griggs A."/>
            <person name="Gujja S."/>
            <person name="Hansen M."/>
            <person name="Heiman D."/>
            <person name="Howarth C."/>
            <person name="Larimer J."/>
            <person name="Lui A."/>
            <person name="MacDonald P.J.P."/>
            <person name="McCowen C."/>
            <person name="Montmayeur A."/>
            <person name="Murphy C."/>
            <person name="Neiman D."/>
            <person name="Pearson M."/>
            <person name="Priest M."/>
            <person name="Roberts A."/>
            <person name="Saif S."/>
            <person name="Shea T."/>
            <person name="Sisk P."/>
            <person name="Stolte C."/>
            <person name="Sykes S."/>
            <person name="Wortman J."/>
            <person name="Nusbaum C."/>
            <person name="Birren B."/>
        </authorList>
    </citation>
    <scope>NUCLEOTIDE SEQUENCE [LARGE SCALE GENOMIC DNA]</scope>
    <source>
        <strain evidence="2 3">Th239</strain>
    </source>
</reference>
<keyword evidence="1" id="KW-0812">Transmembrane</keyword>
<feature type="transmembrane region" description="Helical" evidence="1">
    <location>
        <begin position="5"/>
        <end position="22"/>
    </location>
</feature>
<evidence type="ECO:0000313" key="2">
    <source>
        <dbReference type="EMBL" id="EJF91683.1"/>
    </source>
</evidence>
<dbReference type="AlphaFoldDB" id="J0ZSD9"/>
<keyword evidence="3" id="KW-1185">Reference proteome</keyword>
<organism evidence="2 3">
    <name type="scientific">Bartonella tamiae Th239</name>
    <dbReference type="NCBI Taxonomy" id="1094558"/>
    <lineage>
        <taxon>Bacteria</taxon>
        <taxon>Pseudomonadati</taxon>
        <taxon>Pseudomonadota</taxon>
        <taxon>Alphaproteobacteria</taxon>
        <taxon>Hyphomicrobiales</taxon>
        <taxon>Bartonellaceae</taxon>
        <taxon>Bartonella</taxon>
    </lineage>
</organism>
<name>J0ZSD9_9HYPH</name>
<dbReference type="Proteomes" id="UP000008952">
    <property type="component" value="Unassembled WGS sequence"/>
</dbReference>
<dbReference type="HOGENOM" id="CLU_1451782_0_0_5"/>
<evidence type="ECO:0000256" key="1">
    <source>
        <dbReference type="SAM" id="Phobius"/>
    </source>
</evidence>
<keyword evidence="1" id="KW-1133">Transmembrane helix</keyword>
<evidence type="ECO:0000313" key="3">
    <source>
        <dbReference type="Proteomes" id="UP000008952"/>
    </source>
</evidence>
<sequence>MEIYYIFAFFICCLLAIVFLFIKGHRKLFFIFIIAGFVMAIMGSREADKTAISEGFLNASDKRNAKEAGIINADDWTNEKREVFLVKKAKEEKENMLKKRADKWCNDKDFAYIKSKAFVKRSLKDPSSAKFPNNYHVDKRKNCQFSVFGYVSATNSFGGRIQSSYTILMKYLPEEDMWRGTNLQMN</sequence>
<protein>
    <submittedName>
        <fullName evidence="2">Uncharacterized protein</fullName>
    </submittedName>
</protein>
<dbReference type="PATRIC" id="fig|1094558.3.peg.63"/>
<dbReference type="EMBL" id="AIMB01000001">
    <property type="protein sequence ID" value="EJF91683.1"/>
    <property type="molecule type" value="Genomic_DNA"/>
</dbReference>
<dbReference type="RefSeq" id="WP_008037333.1">
    <property type="nucleotide sequence ID" value="NZ_JH725147.1"/>
</dbReference>
<comment type="caution">
    <text evidence="2">The sequence shown here is derived from an EMBL/GenBank/DDBJ whole genome shotgun (WGS) entry which is preliminary data.</text>
</comment>
<proteinExistence type="predicted"/>
<gene>
    <name evidence="2" type="ORF">ME5_00062</name>
</gene>
<dbReference type="STRING" id="1094558.ME5_00062"/>
<feature type="transmembrane region" description="Helical" evidence="1">
    <location>
        <begin position="28"/>
        <end position="44"/>
    </location>
</feature>
<keyword evidence="1" id="KW-0472">Membrane</keyword>